<protein>
    <submittedName>
        <fullName evidence="2">Uncharacterized protein</fullName>
    </submittedName>
</protein>
<name>A0A1B0CWL6_LUTLO</name>
<feature type="compositionally biased region" description="Polar residues" evidence="1">
    <location>
        <begin position="13"/>
        <end position="36"/>
    </location>
</feature>
<feature type="compositionally biased region" description="Basic residues" evidence="1">
    <location>
        <begin position="1"/>
        <end position="12"/>
    </location>
</feature>
<dbReference type="VEuPathDB" id="VectorBase:LLOJ009400"/>
<proteinExistence type="predicted"/>
<organism evidence="2 3">
    <name type="scientific">Lutzomyia longipalpis</name>
    <name type="common">Sand fly</name>
    <dbReference type="NCBI Taxonomy" id="7200"/>
    <lineage>
        <taxon>Eukaryota</taxon>
        <taxon>Metazoa</taxon>
        <taxon>Ecdysozoa</taxon>
        <taxon>Arthropoda</taxon>
        <taxon>Hexapoda</taxon>
        <taxon>Insecta</taxon>
        <taxon>Pterygota</taxon>
        <taxon>Neoptera</taxon>
        <taxon>Endopterygota</taxon>
        <taxon>Diptera</taxon>
        <taxon>Nematocera</taxon>
        <taxon>Psychodoidea</taxon>
        <taxon>Psychodidae</taxon>
        <taxon>Lutzomyia</taxon>
        <taxon>Lutzomyia</taxon>
    </lineage>
</organism>
<keyword evidence="3" id="KW-1185">Reference proteome</keyword>
<evidence type="ECO:0000313" key="3">
    <source>
        <dbReference type="Proteomes" id="UP000092461"/>
    </source>
</evidence>
<accession>A0A1B0CWL6</accession>
<feature type="region of interest" description="Disordered" evidence="1">
    <location>
        <begin position="73"/>
        <end position="148"/>
    </location>
</feature>
<reference evidence="2" key="1">
    <citation type="submission" date="2020-05" db="UniProtKB">
        <authorList>
            <consortium name="EnsemblMetazoa"/>
        </authorList>
    </citation>
    <scope>IDENTIFICATION</scope>
    <source>
        <strain evidence="2">Jacobina</strain>
    </source>
</reference>
<dbReference type="Proteomes" id="UP000092461">
    <property type="component" value="Unassembled WGS sequence"/>
</dbReference>
<dbReference type="EnsemblMetazoa" id="LLOJ009400-RA">
    <property type="protein sequence ID" value="LLOJ009400-PA"/>
    <property type="gene ID" value="LLOJ009400"/>
</dbReference>
<dbReference type="VEuPathDB" id="VectorBase:LLONM1_006334"/>
<dbReference type="EMBL" id="AJWK01032644">
    <property type="status" value="NOT_ANNOTATED_CDS"/>
    <property type="molecule type" value="Genomic_DNA"/>
</dbReference>
<feature type="compositionally biased region" description="Low complexity" evidence="1">
    <location>
        <begin position="109"/>
        <end position="126"/>
    </location>
</feature>
<sequence>MHSGHTKGRHLQSTKATNTTSLSGSETDISTSTENLSMEERYVLRHTARVEPQGQENMLENVPIVASENARFSSNASMDSTTRYPSSNRSISETRNPIYVQQATQQVPGGQNVAGNGSGSGSNRNSLKQETNSNRSSMDVSTCSYNTI</sequence>
<feature type="region of interest" description="Disordered" evidence="1">
    <location>
        <begin position="1"/>
        <end position="60"/>
    </location>
</feature>
<evidence type="ECO:0000313" key="2">
    <source>
        <dbReference type="EnsemblMetazoa" id="LLOJ009400-PA"/>
    </source>
</evidence>
<feature type="compositionally biased region" description="Polar residues" evidence="1">
    <location>
        <begin position="128"/>
        <end position="148"/>
    </location>
</feature>
<evidence type="ECO:0000256" key="1">
    <source>
        <dbReference type="SAM" id="MobiDB-lite"/>
    </source>
</evidence>
<feature type="compositionally biased region" description="Polar residues" evidence="1">
    <location>
        <begin position="73"/>
        <end position="108"/>
    </location>
</feature>
<dbReference type="AlphaFoldDB" id="A0A1B0CWL6"/>